<dbReference type="InterPro" id="IPR010982">
    <property type="entry name" value="Lambda_DNA-bd_dom_sf"/>
</dbReference>
<gene>
    <name evidence="1" type="ORF">ACFP1K_07395</name>
</gene>
<name>A0ABW1NCE2_9ACTN</name>
<sequence>MPAEARDQTVSDVIAAQVRLRRRRADLTRDQLAEACARHGAPELTFGAITNIETGRPDPETGRRRRHVTVDELIVLAQALNVAPLDLIYPGDHQAAAWFTGLRGQTESTDVDQLAAALASAARTEATARAHDQCKPPTETPDVQQ</sequence>
<protein>
    <submittedName>
        <fullName evidence="1">Helix-turn-helix domain-containing protein</fullName>
    </submittedName>
</protein>
<organism evidence="1 2">
    <name type="scientific">Sphaerisporangium aureirubrum</name>
    <dbReference type="NCBI Taxonomy" id="1544736"/>
    <lineage>
        <taxon>Bacteria</taxon>
        <taxon>Bacillati</taxon>
        <taxon>Actinomycetota</taxon>
        <taxon>Actinomycetes</taxon>
        <taxon>Streptosporangiales</taxon>
        <taxon>Streptosporangiaceae</taxon>
        <taxon>Sphaerisporangium</taxon>
    </lineage>
</organism>
<dbReference type="Proteomes" id="UP001596137">
    <property type="component" value="Unassembled WGS sequence"/>
</dbReference>
<evidence type="ECO:0000313" key="1">
    <source>
        <dbReference type="EMBL" id="MFC6080980.1"/>
    </source>
</evidence>
<dbReference type="SUPFAM" id="SSF47413">
    <property type="entry name" value="lambda repressor-like DNA-binding domains"/>
    <property type="match status" value="1"/>
</dbReference>
<proteinExistence type="predicted"/>
<reference evidence="2" key="1">
    <citation type="journal article" date="2019" name="Int. J. Syst. Evol. Microbiol.">
        <title>The Global Catalogue of Microorganisms (GCM) 10K type strain sequencing project: providing services to taxonomists for standard genome sequencing and annotation.</title>
        <authorList>
            <consortium name="The Broad Institute Genomics Platform"/>
            <consortium name="The Broad Institute Genome Sequencing Center for Infectious Disease"/>
            <person name="Wu L."/>
            <person name="Ma J."/>
        </authorList>
    </citation>
    <scope>NUCLEOTIDE SEQUENCE [LARGE SCALE GENOMIC DNA]</scope>
    <source>
        <strain evidence="2">JCM 30346</strain>
    </source>
</reference>
<dbReference type="Gene3D" id="1.10.260.40">
    <property type="entry name" value="lambda repressor-like DNA-binding domains"/>
    <property type="match status" value="1"/>
</dbReference>
<evidence type="ECO:0000313" key="2">
    <source>
        <dbReference type="Proteomes" id="UP001596137"/>
    </source>
</evidence>
<keyword evidence="2" id="KW-1185">Reference proteome</keyword>
<comment type="caution">
    <text evidence="1">The sequence shown here is derived from an EMBL/GenBank/DDBJ whole genome shotgun (WGS) entry which is preliminary data.</text>
</comment>
<dbReference type="RefSeq" id="WP_380748337.1">
    <property type="nucleotide sequence ID" value="NZ_JBHSRF010000007.1"/>
</dbReference>
<accession>A0ABW1NCE2</accession>
<dbReference type="EMBL" id="JBHSRF010000007">
    <property type="protein sequence ID" value="MFC6080980.1"/>
    <property type="molecule type" value="Genomic_DNA"/>
</dbReference>